<reference evidence="1" key="1">
    <citation type="journal article" date="2020" name="Stud. Mycol.">
        <title>101 Dothideomycetes genomes: a test case for predicting lifestyles and emergence of pathogens.</title>
        <authorList>
            <person name="Haridas S."/>
            <person name="Albert R."/>
            <person name="Binder M."/>
            <person name="Bloem J."/>
            <person name="Labutti K."/>
            <person name="Salamov A."/>
            <person name="Andreopoulos B."/>
            <person name="Baker S."/>
            <person name="Barry K."/>
            <person name="Bills G."/>
            <person name="Bluhm B."/>
            <person name="Cannon C."/>
            <person name="Castanera R."/>
            <person name="Culley D."/>
            <person name="Daum C."/>
            <person name="Ezra D."/>
            <person name="Gonzalez J."/>
            <person name="Henrissat B."/>
            <person name="Kuo A."/>
            <person name="Liang C."/>
            <person name="Lipzen A."/>
            <person name="Lutzoni F."/>
            <person name="Magnuson J."/>
            <person name="Mondo S."/>
            <person name="Nolan M."/>
            <person name="Ohm R."/>
            <person name="Pangilinan J."/>
            <person name="Park H.-J."/>
            <person name="Ramirez L."/>
            <person name="Alfaro M."/>
            <person name="Sun H."/>
            <person name="Tritt A."/>
            <person name="Yoshinaga Y."/>
            <person name="Zwiers L.-H."/>
            <person name="Turgeon B."/>
            <person name="Goodwin S."/>
            <person name="Spatafora J."/>
            <person name="Crous P."/>
            <person name="Grigoriev I."/>
        </authorList>
    </citation>
    <scope>NUCLEOTIDE SEQUENCE</scope>
    <source>
        <strain evidence="1">CBS 116005</strain>
    </source>
</reference>
<organism evidence="1 2">
    <name type="scientific">Teratosphaeria nubilosa</name>
    <dbReference type="NCBI Taxonomy" id="161662"/>
    <lineage>
        <taxon>Eukaryota</taxon>
        <taxon>Fungi</taxon>
        <taxon>Dikarya</taxon>
        <taxon>Ascomycota</taxon>
        <taxon>Pezizomycotina</taxon>
        <taxon>Dothideomycetes</taxon>
        <taxon>Dothideomycetidae</taxon>
        <taxon>Mycosphaerellales</taxon>
        <taxon>Teratosphaeriaceae</taxon>
        <taxon>Teratosphaeria</taxon>
    </lineage>
</organism>
<sequence length="163" mass="18435">MLHHTKFAEKRKHDEYLDEAEYQAHAQWQRIEDMYAARTKFLKILRDDSIVVPNDLTPLSLQEAENLSQTDLDAAIEARFKADPQILYPKLLRSVFFRSMDPTPSIGRPAAQSSTSAFGMADPALVRGGAEYVAAAEEHMRAPGTFAARERKKMRMLQLAKNG</sequence>
<dbReference type="EMBL" id="ML995809">
    <property type="protein sequence ID" value="KAF2774040.1"/>
    <property type="molecule type" value="Genomic_DNA"/>
</dbReference>
<proteinExistence type="predicted"/>
<dbReference type="Proteomes" id="UP000799436">
    <property type="component" value="Unassembled WGS sequence"/>
</dbReference>
<dbReference type="AlphaFoldDB" id="A0A6G1LN37"/>
<dbReference type="OrthoDB" id="10449732at2759"/>
<keyword evidence="2" id="KW-1185">Reference proteome</keyword>
<name>A0A6G1LN37_9PEZI</name>
<protein>
    <submittedName>
        <fullName evidence="1">Uncharacterized protein</fullName>
    </submittedName>
</protein>
<evidence type="ECO:0000313" key="1">
    <source>
        <dbReference type="EMBL" id="KAF2774040.1"/>
    </source>
</evidence>
<gene>
    <name evidence="1" type="ORF">EJ03DRAFT_361165</name>
</gene>
<accession>A0A6G1LN37</accession>
<evidence type="ECO:0000313" key="2">
    <source>
        <dbReference type="Proteomes" id="UP000799436"/>
    </source>
</evidence>